<evidence type="ECO:0000256" key="1">
    <source>
        <dbReference type="ARBA" id="ARBA00004477"/>
    </source>
</evidence>
<keyword evidence="6 14" id="KW-0328">Glycosyltransferase</keyword>
<dbReference type="STRING" id="322104.A3LRZ3"/>
<keyword evidence="9" id="KW-0256">Endoplasmic reticulum</keyword>
<dbReference type="UniPathway" id="UPA00378"/>
<comment type="function">
    <text evidence="12">Dol-P-Glc:Glc(2)Man(9)GlcNAc(2)-PP-Dol alpha-1,2-glucosyltransferase that operates in the biosynthetic pathway of dolichol-linked oligosaccharides, the glycan precursors employed in protein asparagine (N)-glycosylation. The assembly of dolichol-linked oligosaccharides begins on the cytosolic side of the endoplasmic reticulum membrane and finishes in its lumen. The sequential addition of sugars to dolichol pyrophosphate produces dolichol-linked oligosaccharides containing fourteen sugars, including two GlcNAcs, nine mannoses and three glucoses. Once assembled, the oligosaccharide is transferred from the lipid to nascent proteins by oligosaccharyltransferases. In the lumen of the endoplasmic reticulum, adds the third and last glucose residue from dolichyl phosphate glucose (Dol-P-Glc) onto the lipid-linked oligosaccharide intermediate Glc(2)Man(9)GlcNAc(2)-PP-Dol to produce Glc(3)Man(9)GlcNAc(2)-PP-Dol.</text>
</comment>
<dbReference type="Proteomes" id="UP000002258">
    <property type="component" value="Chromosome 3"/>
</dbReference>
<keyword evidence="10 14" id="KW-1133">Transmembrane helix</keyword>
<evidence type="ECO:0000256" key="8">
    <source>
        <dbReference type="ARBA" id="ARBA00022692"/>
    </source>
</evidence>
<dbReference type="Pfam" id="PF04922">
    <property type="entry name" value="DIE2_ALG10"/>
    <property type="match status" value="1"/>
</dbReference>
<evidence type="ECO:0000256" key="6">
    <source>
        <dbReference type="ARBA" id="ARBA00022676"/>
    </source>
</evidence>
<evidence type="ECO:0000256" key="3">
    <source>
        <dbReference type="ARBA" id="ARBA00010600"/>
    </source>
</evidence>
<evidence type="ECO:0000256" key="2">
    <source>
        <dbReference type="ARBA" id="ARBA00004922"/>
    </source>
</evidence>
<keyword evidence="16" id="KW-1185">Reference proteome</keyword>
<keyword evidence="11 14" id="KW-0472">Membrane</keyword>
<evidence type="ECO:0000256" key="7">
    <source>
        <dbReference type="ARBA" id="ARBA00022679"/>
    </source>
</evidence>
<keyword evidence="8 14" id="KW-0812">Transmembrane</keyword>
<evidence type="ECO:0000256" key="11">
    <source>
        <dbReference type="ARBA" id="ARBA00023136"/>
    </source>
</evidence>
<dbReference type="EMBL" id="CP000497">
    <property type="protein sequence ID" value="ABN65819.2"/>
    <property type="molecule type" value="Genomic_DNA"/>
</dbReference>
<evidence type="ECO:0000313" key="15">
    <source>
        <dbReference type="EMBL" id="ABN65819.2"/>
    </source>
</evidence>
<reference evidence="15 16" key="1">
    <citation type="journal article" date="2007" name="Nat. Biotechnol.">
        <title>Genome sequence of the lignocellulose-bioconverting and xylose-fermenting yeast Pichia stipitis.</title>
        <authorList>
            <person name="Jeffries T.W."/>
            <person name="Grigoriev I.V."/>
            <person name="Grimwood J."/>
            <person name="Laplaza J.M."/>
            <person name="Aerts A."/>
            <person name="Salamov A."/>
            <person name="Schmutz J."/>
            <person name="Lindquist E."/>
            <person name="Dehal P."/>
            <person name="Shapiro H."/>
            <person name="Jin Y.S."/>
            <person name="Passoth V."/>
            <person name="Richardson P.M."/>
        </authorList>
    </citation>
    <scope>NUCLEOTIDE SEQUENCE [LARGE SCALE GENOMIC DNA]</scope>
    <source>
        <strain evidence="16">ATCC 58785 / CBS 6054 / NBRC 10063 / NRRL Y-11545</strain>
    </source>
</reference>
<comment type="catalytic activity">
    <reaction evidence="13">
        <text>an alpha-D-Glc-(1-&gt;3)-alpha-D-Glc-(1-&gt;3)-alpha-D-Man-(1-&gt;2)-alpha-D-Man-(1-&gt;2)-alpha-D-Man-(1-&gt;3)-[alpha-D-Man-(1-&gt;2)-alpha-D-Man-(1-&gt;3)-[alpha-D-Man-(1-&gt;2)-alpha-D-Man-(1-&gt;6)]-alpha-D-Man-(1-&gt;6)]-beta-D-Man-(1-&gt;4)-beta-D-GlcNAc-(1-&gt;4)-alpha-D-GlcNAc-diphospho-di-trans,poly-cis-dolichol + a di-trans,poly-cis-dolichyl beta-D-glucosyl phosphate = a alpha-D-Glc-(1-&gt;2)-alpha-D-Glc-(1-&gt;3)-alpha-D-Glc-(1-&gt;3)-alpha-D-Man-(1-&gt;2)-alpha-D-Man-(1-&gt;2)-alpha-D-Man-(1-&gt;3)-[alpha-D-Man-(1-&gt;2)-alpha-D-Man-(1-&gt;3)-[alpha-D-Man-(1-&gt;2)-alpha-D-Man-(1-&gt;6)]-alpha-D-Man-(1-&gt;6)]-beta-D-Man-(1-&gt;4)-beta-D-GlcNAc-(1-&gt;4)-alpha-D-GlcNAc-diphospho-di-trans,poly-cis-dolichol + a di-trans,poly-cis-dolichyl phosphate + H(+)</text>
        <dbReference type="Rhea" id="RHEA:29543"/>
        <dbReference type="Rhea" id="RHEA-COMP:19498"/>
        <dbReference type="Rhea" id="RHEA-COMP:19502"/>
        <dbReference type="Rhea" id="RHEA-COMP:19512"/>
        <dbReference type="Rhea" id="RHEA-COMP:19522"/>
        <dbReference type="ChEBI" id="CHEBI:15378"/>
        <dbReference type="ChEBI" id="CHEBI:57525"/>
        <dbReference type="ChEBI" id="CHEBI:57683"/>
        <dbReference type="ChEBI" id="CHEBI:132522"/>
        <dbReference type="ChEBI" id="CHEBI:132523"/>
        <dbReference type="EC" id="2.4.1.256"/>
    </reaction>
    <physiologicalReaction direction="left-to-right" evidence="13">
        <dbReference type="Rhea" id="RHEA:29544"/>
    </physiologicalReaction>
</comment>
<dbReference type="AlphaFoldDB" id="A3LRZ3"/>
<evidence type="ECO:0000256" key="14">
    <source>
        <dbReference type="PIRNR" id="PIRNR028810"/>
    </source>
</evidence>
<dbReference type="eggNOG" id="KOG2642">
    <property type="taxonomic scope" value="Eukaryota"/>
</dbReference>
<organism evidence="15 16">
    <name type="scientific">Scheffersomyces stipitis (strain ATCC 58785 / CBS 6054 / NBRC 10063 / NRRL Y-11545)</name>
    <name type="common">Yeast</name>
    <name type="synonym">Pichia stipitis</name>
    <dbReference type="NCBI Taxonomy" id="322104"/>
    <lineage>
        <taxon>Eukaryota</taxon>
        <taxon>Fungi</taxon>
        <taxon>Dikarya</taxon>
        <taxon>Ascomycota</taxon>
        <taxon>Saccharomycotina</taxon>
        <taxon>Pichiomycetes</taxon>
        <taxon>Debaryomycetaceae</taxon>
        <taxon>Scheffersomyces</taxon>
    </lineage>
</organism>
<dbReference type="OrthoDB" id="4769at2759"/>
<comment type="similarity">
    <text evidence="3 14">Belongs to the ALG10 glucosyltransferase family.</text>
</comment>
<feature type="transmembrane region" description="Helical" evidence="14">
    <location>
        <begin position="142"/>
        <end position="166"/>
    </location>
</feature>
<dbReference type="PANTHER" id="PTHR12989">
    <property type="entry name" value="ALPHA-1,2-GLUCOSYLTRANSFERASE ALG10"/>
    <property type="match status" value="1"/>
</dbReference>
<feature type="transmembrane region" description="Helical" evidence="14">
    <location>
        <begin position="406"/>
        <end position="423"/>
    </location>
</feature>
<dbReference type="HOGENOM" id="CLU_017053_1_0_1"/>
<proteinExistence type="inferred from homology"/>
<dbReference type="EC" id="2.4.1.256" evidence="4 14"/>
<keyword evidence="7 15" id="KW-0808">Transferase</keyword>
<feature type="transmembrane region" description="Helical" evidence="14">
    <location>
        <begin position="382"/>
        <end position="400"/>
    </location>
</feature>
<feature type="transmembrane region" description="Helical" evidence="14">
    <location>
        <begin position="233"/>
        <end position="252"/>
    </location>
</feature>
<feature type="transmembrane region" description="Helical" evidence="14">
    <location>
        <begin position="356"/>
        <end position="375"/>
    </location>
</feature>
<evidence type="ECO:0000256" key="10">
    <source>
        <dbReference type="ARBA" id="ARBA00022989"/>
    </source>
</evidence>
<sequence length="465" mass="54266">MALVIPRGGSIVRKRLITLLLTLSTVAFCGYVHHQVSLKVKNPYIDEYFHIRQCQKYCQHKFHEWDNKITTPPGLYVLGFLYTNAIQKLSGAESNYYCGNYDILRSVNLLGFFALLAIAHRFKKSYGNQYLSINIASQPLLFTYYFLFYTDIWSTVFVVLALTIVMSKPVRDYQAYCSGLLGLLSLWFRQTNIVWVAFILAVLVERSVVRKRGESPNFLAQTSSFISSFFKNWFKIIPFVINAVLFAIFLKINGGITFGDKENHEIQLHVVQVFYCFTFIVLFTWPVWFDVHCLKRYLKFVFVQNYGLNFGLNVVSLCAIKYVIDNFTVVHPFLLADNRHYTFYIFKRLISHPKSYIIAVPLYHFATYSIISSLSQSDKINMRFVTIVCYLAAVCLTIIPSPLFEPRYYIVPLVIFRLFIKPVNTKRHYLEFIWLNTINVVTTLVFLNYEFTWASEPGSIQRIIW</sequence>
<dbReference type="InterPro" id="IPR016900">
    <property type="entry name" value="Alg10"/>
</dbReference>
<dbReference type="OMA" id="VWDSKIT"/>
<name>A3LRZ3_PICST</name>
<dbReference type="GO" id="GO:0006488">
    <property type="term" value="P:dolichol-linked oligosaccharide biosynthetic process"/>
    <property type="evidence" value="ECO:0007669"/>
    <property type="project" value="UniProtKB-UniRule"/>
</dbReference>
<evidence type="ECO:0000256" key="9">
    <source>
        <dbReference type="ARBA" id="ARBA00022824"/>
    </source>
</evidence>
<dbReference type="FunCoup" id="A3LRZ3">
    <property type="interactions" value="695"/>
</dbReference>
<dbReference type="GeneID" id="4838305"/>
<gene>
    <name evidence="15" type="primary">DIE2</name>
    <name evidence="15" type="ORF">PICST_43096</name>
</gene>
<protein>
    <recommendedName>
        <fullName evidence="5 14">Dol-P-Glc:Glc(2)Man(9)GlcNAc(2)-PP-Dol alpha-1,2-glucosyltransferase</fullName>
        <ecNumber evidence="4 14">2.4.1.256</ecNumber>
    </recommendedName>
</protein>
<feature type="transmembrane region" description="Helical" evidence="14">
    <location>
        <begin position="103"/>
        <end position="122"/>
    </location>
</feature>
<evidence type="ECO:0000256" key="5">
    <source>
        <dbReference type="ARBA" id="ARBA00018512"/>
    </source>
</evidence>
<dbReference type="InParanoid" id="A3LRZ3"/>
<evidence type="ECO:0000256" key="12">
    <source>
        <dbReference type="ARBA" id="ARBA00044727"/>
    </source>
</evidence>
<accession>A3LRZ3</accession>
<feature type="transmembrane region" description="Helical" evidence="14">
    <location>
        <begin position="186"/>
        <end position="204"/>
    </location>
</feature>
<feature type="transmembrane region" description="Helical" evidence="14">
    <location>
        <begin position="272"/>
        <end position="294"/>
    </location>
</feature>
<feature type="transmembrane region" description="Helical" evidence="14">
    <location>
        <begin position="306"/>
        <end position="324"/>
    </location>
</feature>
<dbReference type="GO" id="GO:0005789">
    <property type="term" value="C:endoplasmic reticulum membrane"/>
    <property type="evidence" value="ECO:0007669"/>
    <property type="project" value="UniProtKB-SubCell"/>
</dbReference>
<comment type="subcellular location">
    <subcellularLocation>
        <location evidence="1">Endoplasmic reticulum membrane</location>
        <topology evidence="1">Multi-pass membrane protein</topology>
    </subcellularLocation>
</comment>
<dbReference type="PANTHER" id="PTHR12989:SF10">
    <property type="entry name" value="DOL-P-GLC:GLC(2)MAN(9)GLCNAC(2)-PP-DOL ALPHA-1,2-GLUCOSYLTRANSFERASE-RELATED"/>
    <property type="match status" value="1"/>
</dbReference>
<evidence type="ECO:0000256" key="13">
    <source>
        <dbReference type="ARBA" id="ARBA00048064"/>
    </source>
</evidence>
<dbReference type="RefSeq" id="XP_001383848.2">
    <property type="nucleotide sequence ID" value="XM_001383811.1"/>
</dbReference>
<dbReference type="KEGG" id="pic:PICST_43096"/>
<comment type="caution">
    <text evidence="14">Lacks conserved residue(s) required for the propagation of feature annotation.</text>
</comment>
<comment type="pathway">
    <text evidence="2">Protein modification; protein glycosylation.</text>
</comment>
<dbReference type="PIRSF" id="PIRSF028810">
    <property type="entry name" value="Alpha1_2_glucosyltferase_Alg10"/>
    <property type="match status" value="1"/>
</dbReference>
<evidence type="ECO:0000256" key="4">
    <source>
        <dbReference type="ARBA" id="ARBA00011967"/>
    </source>
</evidence>
<dbReference type="GO" id="GO:0106073">
    <property type="term" value="F:dolichyl pyrophosphate Glc2Man9GlcNAc2 alpha-1,2-glucosyltransferase activity"/>
    <property type="evidence" value="ECO:0007669"/>
    <property type="project" value="UniProtKB-UniRule"/>
</dbReference>
<evidence type="ECO:0000313" key="16">
    <source>
        <dbReference type="Proteomes" id="UP000002258"/>
    </source>
</evidence>
<feature type="transmembrane region" description="Helical" evidence="14">
    <location>
        <begin position="430"/>
        <end position="449"/>
    </location>
</feature>